<dbReference type="Proteomes" id="UP000029264">
    <property type="component" value="Unassembled WGS sequence"/>
</dbReference>
<dbReference type="NCBIfam" id="TIGR03420">
    <property type="entry name" value="DnaA_homol_Hda"/>
    <property type="match status" value="1"/>
</dbReference>
<proteinExistence type="predicted"/>
<gene>
    <name evidence="3" type="ORF">HR45_11130</name>
</gene>
<dbReference type="OrthoDB" id="9784878at2"/>
<reference evidence="3 4" key="1">
    <citation type="submission" date="2014-06" db="EMBL/GenBank/DDBJ databases">
        <title>Shewanella sp. YQH10.</title>
        <authorList>
            <person name="Liu Y."/>
            <person name="Zeng R."/>
        </authorList>
    </citation>
    <scope>NUCLEOTIDE SEQUENCE [LARGE SCALE GENOMIC DNA]</scope>
    <source>
        <strain evidence="3 4">YQH10</strain>
    </source>
</reference>
<dbReference type="GO" id="GO:0003743">
    <property type="term" value="F:translation initiation factor activity"/>
    <property type="evidence" value="ECO:0007669"/>
    <property type="project" value="UniProtKB-KW"/>
</dbReference>
<evidence type="ECO:0000259" key="1">
    <source>
        <dbReference type="Pfam" id="PF00308"/>
    </source>
</evidence>
<keyword evidence="3" id="KW-0648">Protein biosynthesis</keyword>
<dbReference type="AlphaFoldDB" id="A0A094LQ03"/>
<keyword evidence="3" id="KW-0396">Initiation factor</keyword>
<organism evidence="3 4">
    <name type="scientific">Shewanella mangrovi</name>
    <dbReference type="NCBI Taxonomy" id="1515746"/>
    <lineage>
        <taxon>Bacteria</taxon>
        <taxon>Pseudomonadati</taxon>
        <taxon>Pseudomonadota</taxon>
        <taxon>Gammaproteobacteria</taxon>
        <taxon>Alteromonadales</taxon>
        <taxon>Shewanellaceae</taxon>
        <taxon>Shewanella</taxon>
    </lineage>
</organism>
<dbReference type="Pfam" id="PF00308">
    <property type="entry name" value="Bac_DnaA"/>
    <property type="match status" value="1"/>
</dbReference>
<evidence type="ECO:0000259" key="2">
    <source>
        <dbReference type="Pfam" id="PF22688"/>
    </source>
</evidence>
<dbReference type="PANTHER" id="PTHR30050:SF5">
    <property type="entry name" value="DNAA REGULATORY INACTIVATOR HDA"/>
    <property type="match status" value="1"/>
</dbReference>
<dbReference type="CDD" id="cd00009">
    <property type="entry name" value="AAA"/>
    <property type="match status" value="1"/>
</dbReference>
<feature type="domain" description="Chromosomal replication initiator protein DnaA ATPAse" evidence="1">
    <location>
        <begin position="18"/>
        <end position="162"/>
    </location>
</feature>
<dbReference type="EMBL" id="JPEO01000007">
    <property type="protein sequence ID" value="KFZ37228.1"/>
    <property type="molecule type" value="Genomic_DNA"/>
</dbReference>
<dbReference type="Gene3D" id="1.10.8.60">
    <property type="match status" value="1"/>
</dbReference>
<evidence type="ECO:0000313" key="3">
    <source>
        <dbReference type="EMBL" id="KFZ37228.1"/>
    </source>
</evidence>
<dbReference type="InterPro" id="IPR027417">
    <property type="entry name" value="P-loop_NTPase"/>
</dbReference>
<dbReference type="STRING" id="1515746.HR45_11130"/>
<comment type="caution">
    <text evidence="3">The sequence shown here is derived from an EMBL/GenBank/DDBJ whole genome shotgun (WGS) entry which is preliminary data.</text>
</comment>
<dbReference type="InterPro" id="IPR055199">
    <property type="entry name" value="Hda_lid"/>
</dbReference>
<accession>A0A094LQ03</accession>
<dbReference type="RefSeq" id="WP_037442872.1">
    <property type="nucleotide sequence ID" value="NZ_JPEO01000007.1"/>
</dbReference>
<dbReference type="eggNOG" id="COG0593">
    <property type="taxonomic scope" value="Bacteria"/>
</dbReference>
<evidence type="ECO:0000313" key="4">
    <source>
        <dbReference type="Proteomes" id="UP000029264"/>
    </source>
</evidence>
<dbReference type="GO" id="GO:0006270">
    <property type="term" value="P:DNA replication initiation"/>
    <property type="evidence" value="ECO:0007669"/>
    <property type="project" value="TreeGrafter"/>
</dbReference>
<dbReference type="FunFam" id="1.10.8.60:FF:000024">
    <property type="entry name" value="DnaA regulatory inactivator Hda"/>
    <property type="match status" value="1"/>
</dbReference>
<sequence>MSQSNPVQLSLPVYLPDDETFESYYPAAGNDELIKALGAAAEGQKRQSLYIWGPEKSGRTHLMHAACAHANELSRSNFYVPLSIHASISPALLERLEQLDLVCIDDVDAIAGHPLWEEALFDLYNRVAEQGSCSLIVAGRNAPADAGFSLPDLVSRMQWGISYQLNPMADEEKLAALQRRAAMRGLQLPEDSGKFLLSRLARDLRTLFDVLDKLDKASMVHQRKLTIPFIKEILRL</sequence>
<dbReference type="Pfam" id="PF22688">
    <property type="entry name" value="Hda_lid"/>
    <property type="match status" value="1"/>
</dbReference>
<dbReference type="NCBIfam" id="NF005982">
    <property type="entry name" value="PRK08084.1"/>
    <property type="match status" value="1"/>
</dbReference>
<name>A0A094LQ03_9GAMM</name>
<keyword evidence="4" id="KW-1185">Reference proteome</keyword>
<dbReference type="PANTHER" id="PTHR30050">
    <property type="entry name" value="CHROMOSOMAL REPLICATION INITIATOR PROTEIN DNAA"/>
    <property type="match status" value="1"/>
</dbReference>
<dbReference type="InterPro" id="IPR017788">
    <property type="entry name" value="Hda"/>
</dbReference>
<dbReference type="SUPFAM" id="SSF52540">
    <property type="entry name" value="P-loop containing nucleoside triphosphate hydrolases"/>
    <property type="match status" value="1"/>
</dbReference>
<protein>
    <submittedName>
        <fullName evidence="3">DNA replication initiation factor</fullName>
    </submittedName>
</protein>
<dbReference type="InterPro" id="IPR013317">
    <property type="entry name" value="DnaA_dom"/>
</dbReference>
<dbReference type="Gene3D" id="3.40.50.300">
    <property type="entry name" value="P-loop containing nucleotide triphosphate hydrolases"/>
    <property type="match status" value="1"/>
</dbReference>
<feature type="domain" description="Hda lid" evidence="2">
    <location>
        <begin position="170"/>
        <end position="234"/>
    </location>
</feature>
<dbReference type="GO" id="GO:0032297">
    <property type="term" value="P:negative regulation of DNA-templated DNA replication initiation"/>
    <property type="evidence" value="ECO:0007669"/>
    <property type="project" value="InterPro"/>
</dbReference>